<name>A0A0E9V7I9_ANGAN</name>
<dbReference type="EMBL" id="GBXM01034498">
    <property type="protein sequence ID" value="JAH74079.1"/>
    <property type="molecule type" value="Transcribed_RNA"/>
</dbReference>
<evidence type="ECO:0000313" key="2">
    <source>
        <dbReference type="EMBL" id="JAH74079.1"/>
    </source>
</evidence>
<reference evidence="2" key="2">
    <citation type="journal article" date="2015" name="Fish Shellfish Immunol.">
        <title>Early steps in the European eel (Anguilla anguilla)-Vibrio vulnificus interaction in the gills: Role of the RtxA13 toxin.</title>
        <authorList>
            <person name="Callol A."/>
            <person name="Pajuelo D."/>
            <person name="Ebbesson L."/>
            <person name="Teles M."/>
            <person name="MacKenzie S."/>
            <person name="Amaro C."/>
        </authorList>
    </citation>
    <scope>NUCLEOTIDE SEQUENCE</scope>
</reference>
<proteinExistence type="predicted"/>
<organism evidence="2">
    <name type="scientific">Anguilla anguilla</name>
    <name type="common">European freshwater eel</name>
    <name type="synonym">Muraena anguilla</name>
    <dbReference type="NCBI Taxonomy" id="7936"/>
    <lineage>
        <taxon>Eukaryota</taxon>
        <taxon>Metazoa</taxon>
        <taxon>Chordata</taxon>
        <taxon>Craniata</taxon>
        <taxon>Vertebrata</taxon>
        <taxon>Euteleostomi</taxon>
        <taxon>Actinopterygii</taxon>
        <taxon>Neopterygii</taxon>
        <taxon>Teleostei</taxon>
        <taxon>Anguilliformes</taxon>
        <taxon>Anguillidae</taxon>
        <taxon>Anguilla</taxon>
    </lineage>
</organism>
<reference evidence="2" key="1">
    <citation type="submission" date="2014-11" db="EMBL/GenBank/DDBJ databases">
        <authorList>
            <person name="Amaro Gonzalez C."/>
        </authorList>
    </citation>
    <scope>NUCLEOTIDE SEQUENCE</scope>
</reference>
<protein>
    <submittedName>
        <fullName evidence="2">Uncharacterized protein</fullName>
    </submittedName>
</protein>
<evidence type="ECO:0000256" key="1">
    <source>
        <dbReference type="SAM" id="Phobius"/>
    </source>
</evidence>
<sequence>MVGIAVPFRDSSCLIQFTIKIPSLICCTVVLAFSLCERLKGSILLP</sequence>
<keyword evidence="1" id="KW-1133">Transmembrane helix</keyword>
<accession>A0A0E9V7I9</accession>
<feature type="transmembrane region" description="Helical" evidence="1">
    <location>
        <begin position="17"/>
        <end position="36"/>
    </location>
</feature>
<keyword evidence="1" id="KW-0812">Transmembrane</keyword>
<dbReference type="AlphaFoldDB" id="A0A0E9V7I9"/>
<keyword evidence="1" id="KW-0472">Membrane</keyword>